<accession>A0A9D1LF66</accession>
<keyword evidence="1" id="KW-0732">Signal</keyword>
<evidence type="ECO:0000256" key="1">
    <source>
        <dbReference type="SAM" id="SignalP"/>
    </source>
</evidence>
<feature type="chain" id="PRO_5038886684" description="DUF5723 domain-containing protein" evidence="1">
    <location>
        <begin position="22"/>
        <end position="460"/>
    </location>
</feature>
<feature type="domain" description="DUF5723" evidence="2">
    <location>
        <begin position="42"/>
        <end position="429"/>
    </location>
</feature>
<dbReference type="EMBL" id="DVMS01000048">
    <property type="protein sequence ID" value="HIU38398.1"/>
    <property type="molecule type" value="Genomic_DNA"/>
</dbReference>
<dbReference type="Proteomes" id="UP000824076">
    <property type="component" value="Unassembled WGS sequence"/>
</dbReference>
<evidence type="ECO:0000313" key="4">
    <source>
        <dbReference type="Proteomes" id="UP000824076"/>
    </source>
</evidence>
<reference evidence="3" key="2">
    <citation type="journal article" date="2021" name="PeerJ">
        <title>Extensive microbial diversity within the chicken gut microbiome revealed by metagenomics and culture.</title>
        <authorList>
            <person name="Gilroy R."/>
            <person name="Ravi A."/>
            <person name="Getino M."/>
            <person name="Pursley I."/>
            <person name="Horton D.L."/>
            <person name="Alikhan N.F."/>
            <person name="Baker D."/>
            <person name="Gharbi K."/>
            <person name="Hall N."/>
            <person name="Watson M."/>
            <person name="Adriaenssens E.M."/>
            <person name="Foster-Nyarko E."/>
            <person name="Jarju S."/>
            <person name="Secka A."/>
            <person name="Antonio M."/>
            <person name="Oren A."/>
            <person name="Chaudhuri R.R."/>
            <person name="La Ragione R."/>
            <person name="Hildebrand F."/>
            <person name="Pallen M.J."/>
        </authorList>
    </citation>
    <scope>NUCLEOTIDE SEQUENCE</scope>
    <source>
        <strain evidence="3">17073</strain>
    </source>
</reference>
<dbReference type="AlphaFoldDB" id="A0A9D1LF66"/>
<dbReference type="Pfam" id="PF18990">
    <property type="entry name" value="DUF5723"/>
    <property type="match status" value="1"/>
</dbReference>
<protein>
    <recommendedName>
        <fullName evidence="2">DUF5723 domain-containing protein</fullName>
    </recommendedName>
</protein>
<evidence type="ECO:0000313" key="3">
    <source>
        <dbReference type="EMBL" id="HIU38398.1"/>
    </source>
</evidence>
<feature type="signal peptide" evidence="1">
    <location>
        <begin position="1"/>
        <end position="21"/>
    </location>
</feature>
<organism evidence="3 4">
    <name type="scientific">Candidatus Limisoma intestinavium</name>
    <dbReference type="NCBI Taxonomy" id="2840856"/>
    <lineage>
        <taxon>Bacteria</taxon>
        <taxon>Pseudomonadati</taxon>
        <taxon>Bacteroidota</taxon>
        <taxon>Bacteroidia</taxon>
        <taxon>Bacteroidales</taxon>
        <taxon>Candidatus Limisoma</taxon>
    </lineage>
</organism>
<reference evidence="3" key="1">
    <citation type="submission" date="2020-10" db="EMBL/GenBank/DDBJ databases">
        <authorList>
            <person name="Gilroy R."/>
        </authorList>
    </citation>
    <scope>NUCLEOTIDE SEQUENCE</scope>
    <source>
        <strain evidence="3">17073</strain>
    </source>
</reference>
<sequence>MRLAKYILAMAALSTCFGAAAQSPHSGYFLENIPNRHELNPSLTPDFNYASFLGLPLGGMMTIGLNSNVGAETFLFSRNDELVTGLHESVSSEEFLGKLKKNNYLEANLRLNILSFGFKKWGGFNTFNLNVRSTTGFNLPRELFEFAKIGQEDGAPASYDLSSIGVSTTNYVEFAFGHSRQITDKLRAGAKFKYLAGVAAADFSLDRMDVNMSGDRWSIRESGQLFTTNVVDIMYNQNGEIDDFELDAGRLGVAGNGIGFDFGASYQLLDNLTLSASLTDIGFITWKGSTATANPDEFVFDGFHHIGAEDNPETGESALDQEMDQLEDDLKALARFKNEEDSRRTQSLTTTLNIGGEYSVLNRKISFGLLSSTRMTSPKVWTELMASVNFRPASWFHATLNGSVSNLGQSVGVLLNFCPKGFNFFIGSDYIPLKYSKQGIPVSTAKLNFVMGLTFTFKHG</sequence>
<dbReference type="Gene3D" id="2.40.160.60">
    <property type="entry name" value="Outer membrane protein transport protein (OMPP1/FadL/TodX)"/>
    <property type="match status" value="1"/>
</dbReference>
<evidence type="ECO:0000259" key="2">
    <source>
        <dbReference type="Pfam" id="PF18990"/>
    </source>
</evidence>
<gene>
    <name evidence="3" type="ORF">IAD18_01880</name>
</gene>
<proteinExistence type="predicted"/>
<dbReference type="InterPro" id="IPR043781">
    <property type="entry name" value="DUF5723"/>
</dbReference>
<name>A0A9D1LF66_9BACT</name>
<comment type="caution">
    <text evidence="3">The sequence shown here is derived from an EMBL/GenBank/DDBJ whole genome shotgun (WGS) entry which is preliminary data.</text>
</comment>